<reference evidence="3 4" key="1">
    <citation type="submission" date="2020-10" db="EMBL/GenBank/DDBJ databases">
        <title>Campylobacter and Helicobacter PacBio genomes.</title>
        <authorList>
            <person name="Lane C."/>
        </authorList>
    </citation>
    <scope>NUCLEOTIDE SEQUENCE [LARGE SCALE GENOMIC DNA]</scope>
    <source>
        <strain evidence="3 4">2016D-0077</strain>
    </source>
</reference>
<evidence type="ECO:0000256" key="2">
    <source>
        <dbReference type="SAM" id="MobiDB-lite"/>
    </source>
</evidence>
<proteinExistence type="predicted"/>
<dbReference type="Pfam" id="PF02613">
    <property type="entry name" value="Nitrate_red_del"/>
    <property type="match status" value="1"/>
</dbReference>
<dbReference type="OrthoDB" id="5321442at2"/>
<protein>
    <submittedName>
        <fullName evidence="3">Molecular chaperone TorD family protein</fullName>
    </submittedName>
</protein>
<feature type="region of interest" description="Disordered" evidence="2">
    <location>
        <begin position="214"/>
        <end position="240"/>
    </location>
</feature>
<dbReference type="Gene3D" id="1.10.3480.10">
    <property type="entry name" value="TorD-like"/>
    <property type="match status" value="1"/>
</dbReference>
<dbReference type="InterPro" id="IPR020945">
    <property type="entry name" value="DMSO/NO3_reduct_chaperone"/>
</dbReference>
<evidence type="ECO:0000256" key="1">
    <source>
        <dbReference type="ARBA" id="ARBA00023186"/>
    </source>
</evidence>
<dbReference type="InterPro" id="IPR036411">
    <property type="entry name" value="TorD-like_sf"/>
</dbReference>
<dbReference type="InterPro" id="IPR050289">
    <property type="entry name" value="TorD/DmsD_chaperones"/>
</dbReference>
<gene>
    <name evidence="3" type="ORF">IMC76_04770</name>
</gene>
<dbReference type="Proteomes" id="UP000594749">
    <property type="component" value="Chromosome"/>
</dbReference>
<keyword evidence="1" id="KW-0143">Chaperone</keyword>
<dbReference type="RefSeq" id="WP_025801756.1">
    <property type="nucleotide sequence ID" value="NZ_CP053842.1"/>
</dbReference>
<dbReference type="PANTHER" id="PTHR34227">
    <property type="entry name" value="CHAPERONE PROTEIN YCDY"/>
    <property type="match status" value="1"/>
</dbReference>
<dbReference type="SUPFAM" id="SSF89155">
    <property type="entry name" value="TorD-like"/>
    <property type="match status" value="1"/>
</dbReference>
<name>A0A7M1LF91_9BACT</name>
<dbReference type="AlphaFoldDB" id="A0A7M1LF91"/>
<organism evidence="3 4">
    <name type="scientific">Campylobacter corcagiensis</name>
    <dbReference type="NCBI Taxonomy" id="1448857"/>
    <lineage>
        <taxon>Bacteria</taxon>
        <taxon>Pseudomonadati</taxon>
        <taxon>Campylobacterota</taxon>
        <taxon>Epsilonproteobacteria</taxon>
        <taxon>Campylobacterales</taxon>
        <taxon>Campylobacteraceae</taxon>
        <taxon>Campylobacter</taxon>
    </lineage>
</organism>
<evidence type="ECO:0000313" key="3">
    <source>
        <dbReference type="EMBL" id="QOQ86556.1"/>
    </source>
</evidence>
<accession>A0A7M1LF91</accession>
<keyword evidence="4" id="KW-1185">Reference proteome</keyword>
<dbReference type="PANTHER" id="PTHR34227:SF1">
    <property type="entry name" value="DIMETHYL SULFOXIDE REDUCTASE CHAPERONE-RELATED"/>
    <property type="match status" value="1"/>
</dbReference>
<dbReference type="EMBL" id="CP063078">
    <property type="protein sequence ID" value="QOQ86556.1"/>
    <property type="molecule type" value="Genomic_DNA"/>
</dbReference>
<sequence>MIDKQSVVDARRVYYSLLSRLFVFSWDDDRFSGVQQMLDLMAANPMDENSQKALENLQLAFDSRNLESVASEYDRIFHAPPDPIRTSVSFYEEGYESSSPCLEIKNMLLKTKFRRDEKRYKDTEDNFGFLFSLMSNFIELGKNDENYRDLSDEIFVRFLNPYIDEFVEKLYTHPKAEIYRNVASLMASFFAFERIYYDGIESQNVKSIKVKDGLSRAEMARRESNKKRRENDKRRKKELS</sequence>
<evidence type="ECO:0000313" key="4">
    <source>
        <dbReference type="Proteomes" id="UP000594749"/>
    </source>
</evidence>